<dbReference type="AlphaFoldDB" id="A0A5C4S5J3"/>
<dbReference type="OrthoDB" id="835003at2"/>
<name>A0A5C4S5J3_CHLTI</name>
<dbReference type="SUPFAM" id="SSF53756">
    <property type="entry name" value="UDP-Glycosyltransferase/glycogen phosphorylase"/>
    <property type="match status" value="1"/>
</dbReference>
<protein>
    <submittedName>
        <fullName evidence="1">Glycosyltransferase family 1 protein</fullName>
    </submittedName>
</protein>
<keyword evidence="1" id="KW-0808">Transferase</keyword>
<reference evidence="1 2" key="1">
    <citation type="submission" date="2019-05" db="EMBL/GenBank/DDBJ databases">
        <title>Draft Whole-Genome sequence of the green sulfur bacterium Chlorobaculum thiosulfatiphilum DSM 249.</title>
        <authorList>
            <person name="Meyer T.E."/>
            <person name="Kyndt J.A."/>
        </authorList>
    </citation>
    <scope>NUCLEOTIDE SEQUENCE [LARGE SCALE GENOMIC DNA]</scope>
    <source>
        <strain evidence="1 2">DSM 249</strain>
    </source>
</reference>
<dbReference type="Proteomes" id="UP000308271">
    <property type="component" value="Unassembled WGS sequence"/>
</dbReference>
<sequence>MISFKDNSRQLVVIVSTTNWNEYPRFRHQVTRQLKKYYNVLYVEKYCKKTKDEKDGFEIYDDNMIIYRCSYLRQKYRVIYSHIRPYHSLIDYLCRKKIEDLVKLLGNERVFLVNFVYHFSELMKSSVFRKKIYICNDDFTSLLKYPWQKKMYQNYEDKVVRIADICLVHSGYLYDKFRGKNRNIYIMEPGHEFVVEKKNKKINNDDHKIRVCYMGYVDERLNSEWLSEILLQQNMELYFIGPVSDKFEFDSIGKYGKINFIKPLLGCDLYKKMNDMDVFIIPYDLSHPIVKACVPNKLYQYMACGKPIVISNMPQIIGFEDCVISKASDKIDFIKKINKMYCDDSQDKINKRYEIAENNTWDKRGVFLYSIINELLS</sequence>
<dbReference type="EMBL" id="VDCH01000017">
    <property type="protein sequence ID" value="TNJ38555.1"/>
    <property type="molecule type" value="Genomic_DNA"/>
</dbReference>
<keyword evidence="2" id="KW-1185">Reference proteome</keyword>
<evidence type="ECO:0000313" key="2">
    <source>
        <dbReference type="Proteomes" id="UP000308271"/>
    </source>
</evidence>
<evidence type="ECO:0000313" key="1">
    <source>
        <dbReference type="EMBL" id="TNJ38555.1"/>
    </source>
</evidence>
<organism evidence="1 2">
    <name type="scientific">Chlorobaculum thiosulfatiphilum</name>
    <name type="common">Chlorobium limicola f.sp. thiosulfatophilum</name>
    <dbReference type="NCBI Taxonomy" id="115852"/>
    <lineage>
        <taxon>Bacteria</taxon>
        <taxon>Pseudomonadati</taxon>
        <taxon>Chlorobiota</taxon>
        <taxon>Chlorobiia</taxon>
        <taxon>Chlorobiales</taxon>
        <taxon>Chlorobiaceae</taxon>
        <taxon>Chlorobaculum</taxon>
    </lineage>
</organism>
<gene>
    <name evidence="1" type="ORF">FGF66_08395</name>
</gene>
<comment type="caution">
    <text evidence="1">The sequence shown here is derived from an EMBL/GenBank/DDBJ whole genome shotgun (WGS) entry which is preliminary data.</text>
</comment>
<accession>A0A5C4S5J3</accession>
<proteinExistence type="predicted"/>
<dbReference type="RefSeq" id="WP_139457204.1">
    <property type="nucleotide sequence ID" value="NZ_VDCH01000017.1"/>
</dbReference>
<dbReference type="Gene3D" id="3.40.50.2000">
    <property type="entry name" value="Glycogen Phosphorylase B"/>
    <property type="match status" value="1"/>
</dbReference>
<dbReference type="GO" id="GO:0016740">
    <property type="term" value="F:transferase activity"/>
    <property type="evidence" value="ECO:0007669"/>
    <property type="project" value="UniProtKB-KW"/>
</dbReference>
<dbReference type="Pfam" id="PF13692">
    <property type="entry name" value="Glyco_trans_1_4"/>
    <property type="match status" value="1"/>
</dbReference>